<dbReference type="PANTHER" id="PTHR10553:SF5">
    <property type="entry name" value="U6 SNRNA-ASSOCIATED SM-LIKE PROTEIN LSM7"/>
    <property type="match status" value="1"/>
</dbReference>
<dbReference type="STRING" id="2162.BRM9_1953"/>
<evidence type="ECO:0000313" key="6">
    <source>
        <dbReference type="EMBL" id="AIS32757.1"/>
    </source>
</evidence>
<dbReference type="InterPro" id="IPR010920">
    <property type="entry name" value="LSM_dom_sf"/>
</dbReference>
<evidence type="ECO:0000256" key="3">
    <source>
        <dbReference type="ARBA" id="ARBA00023274"/>
    </source>
</evidence>
<dbReference type="InterPro" id="IPR001163">
    <property type="entry name" value="Sm_dom_euk/arc"/>
</dbReference>
<reference evidence="7" key="2">
    <citation type="submission" date="2014-08" db="EMBL/GenBank/DDBJ databases">
        <authorList>
            <person name="Wibberg D."/>
        </authorList>
    </citation>
    <scope>NUCLEOTIDE SEQUENCE</scope>
</reference>
<dbReference type="HAMAP" id="MF_00257">
    <property type="entry name" value="Lsm_RuxX"/>
    <property type="match status" value="1"/>
</dbReference>
<accession>A0A090I658</accession>
<sequence length="100" mass="10923">MAVHLNINLTNIVGIGKVIIVSVQKNVNTSRPLDVLGRALNSQVLIKLKGGREFRGVLESFDMHMNLVLNDAEELESGESSRRLGVVLIRGDNIVYISPG</sequence>
<dbReference type="EMBL" id="LN515531">
    <property type="protein sequence ID" value="CEA12507.1"/>
    <property type="molecule type" value="Genomic_DNA"/>
</dbReference>
<evidence type="ECO:0000256" key="1">
    <source>
        <dbReference type="ARBA" id="ARBA00006850"/>
    </source>
</evidence>
<dbReference type="GO" id="GO:1990904">
    <property type="term" value="C:ribonucleoprotein complex"/>
    <property type="evidence" value="ECO:0007669"/>
    <property type="project" value="UniProtKB-KW"/>
</dbReference>
<protein>
    <recommendedName>
        <fullName evidence="2 4">Putative snRNP Sm-like protein</fullName>
    </recommendedName>
</protein>
<dbReference type="GO" id="GO:0003723">
    <property type="term" value="F:RNA binding"/>
    <property type="evidence" value="ECO:0007669"/>
    <property type="project" value="InterPro"/>
</dbReference>
<dbReference type="NCBIfam" id="NF001963">
    <property type="entry name" value="PRK00737.1"/>
    <property type="match status" value="1"/>
</dbReference>
<dbReference type="AlphaFoldDB" id="A0A090I658"/>
<comment type="similarity">
    <text evidence="1 4">Belongs to the snRNP Sm proteins family.</text>
</comment>
<evidence type="ECO:0000313" key="8">
    <source>
        <dbReference type="EMBL" id="CEL24050.1"/>
    </source>
</evidence>
<dbReference type="PROSITE" id="PS52002">
    <property type="entry name" value="SM"/>
    <property type="match status" value="1"/>
</dbReference>
<proteinExistence type="inferred from homology"/>
<reference evidence="8" key="3">
    <citation type="submission" date="2014-09" db="EMBL/GenBank/DDBJ databases">
        <authorList>
            <person name="Bishop-Lilly K.A."/>
            <person name="Broomall S.M."/>
            <person name="Chain P.S."/>
            <person name="Chertkov O."/>
            <person name="Coyne S.R."/>
            <person name="Daligault H.E."/>
            <person name="Davenport K.W."/>
            <person name="Erkkila T."/>
            <person name="Frey K.G."/>
            <person name="Gibbons H.S."/>
            <person name="Gu W."/>
            <person name="Jaissle J."/>
            <person name="Johnson S.L."/>
            <person name="Koroleva G.I."/>
            <person name="Ladner J.T."/>
            <person name="Lo C.-C."/>
            <person name="Minogue T.D."/>
            <person name="Munk C."/>
            <person name="Palacios G.F."/>
            <person name="Redden C.L."/>
            <person name="Rosenzweig C.N."/>
            <person name="Scholz M.B."/>
            <person name="Teshima H."/>
            <person name="Xu Y."/>
        </authorList>
    </citation>
    <scope>NUCLEOTIDE SEQUENCE</scope>
    <source>
        <strain evidence="8">Mb9</strain>
    </source>
</reference>
<dbReference type="PATRIC" id="fig|2162.10.peg.415"/>
<evidence type="ECO:0000313" key="7">
    <source>
        <dbReference type="EMBL" id="CEA12507.1"/>
    </source>
</evidence>
<organism evidence="7">
    <name type="scientific">Methanobacterium formicicum</name>
    <dbReference type="NCBI Taxonomy" id="2162"/>
    <lineage>
        <taxon>Archaea</taxon>
        <taxon>Methanobacteriati</taxon>
        <taxon>Methanobacteriota</taxon>
        <taxon>Methanomada group</taxon>
        <taxon>Methanobacteria</taxon>
        <taxon>Methanobacteriales</taxon>
        <taxon>Methanobacteriaceae</taxon>
        <taxon>Methanobacterium</taxon>
    </lineage>
</organism>
<dbReference type="CDD" id="cd01731">
    <property type="entry name" value="archaeal_Sm1"/>
    <property type="match status" value="1"/>
</dbReference>
<keyword evidence="9" id="KW-1185">Reference proteome</keyword>
<dbReference type="InterPro" id="IPR047575">
    <property type="entry name" value="Sm"/>
</dbReference>
<dbReference type="Gene3D" id="2.30.30.100">
    <property type="match status" value="1"/>
</dbReference>
<gene>
    <name evidence="6" type="ORF">BRM9_1953</name>
    <name evidence="7" type="ORF">DSM1535_0141</name>
    <name evidence="8" type="ORF">MB9_0403</name>
</gene>
<evidence type="ECO:0000313" key="9">
    <source>
        <dbReference type="Proteomes" id="UP000062768"/>
    </source>
</evidence>
<dbReference type="EMBL" id="CP006933">
    <property type="protein sequence ID" value="AIS32757.1"/>
    <property type="molecule type" value="Genomic_DNA"/>
</dbReference>
<evidence type="ECO:0000259" key="5">
    <source>
        <dbReference type="PROSITE" id="PS52002"/>
    </source>
</evidence>
<dbReference type="KEGG" id="mfc:BRM9_1953"/>
<dbReference type="PANTHER" id="PTHR10553">
    <property type="entry name" value="SMALL NUCLEAR RIBONUCLEOPROTEIN"/>
    <property type="match status" value="1"/>
</dbReference>
<dbReference type="EMBL" id="LN734822">
    <property type="protein sequence ID" value="CEL24050.1"/>
    <property type="molecule type" value="Genomic_DNA"/>
</dbReference>
<dbReference type="InterPro" id="IPR022901">
    <property type="entry name" value="snRNP_Sm-like_arc"/>
</dbReference>
<feature type="domain" description="Sm" evidence="5">
    <location>
        <begin position="31"/>
        <end position="100"/>
    </location>
</feature>
<reference evidence="6" key="1">
    <citation type="submission" date="2013-12" db="EMBL/GenBank/DDBJ databases">
        <title>The complete genome sequence of Methanobacterium sp. BRM9.</title>
        <authorList>
            <consortium name="Pastoral Greenhouse Gas Research Consortium"/>
            <person name="Kelly W.J."/>
            <person name="Leahy S.C."/>
            <person name="Perry R."/>
            <person name="Li D."/>
            <person name="Altermann E."/>
            <person name="Lambie S.C."/>
            <person name="Attwood G.T."/>
        </authorList>
    </citation>
    <scope>NUCLEOTIDE SEQUENCE [LARGE SCALE GENOMIC DNA]</scope>
    <source>
        <strain evidence="6">BRM9</strain>
    </source>
</reference>
<name>A0A090I658_METFO</name>
<dbReference type="SUPFAM" id="SSF50182">
    <property type="entry name" value="Sm-like ribonucleoproteins"/>
    <property type="match status" value="1"/>
</dbReference>
<dbReference type="KEGG" id="mfi:DSM1535_0141"/>
<dbReference type="Proteomes" id="UP000029661">
    <property type="component" value="Chromosome"/>
</dbReference>
<dbReference type="SMART" id="SM00651">
    <property type="entry name" value="Sm"/>
    <property type="match status" value="1"/>
</dbReference>
<keyword evidence="3 4" id="KW-0687">Ribonucleoprotein</keyword>
<evidence type="ECO:0000256" key="4">
    <source>
        <dbReference type="HAMAP-Rule" id="MF_00257"/>
    </source>
</evidence>
<dbReference type="Proteomes" id="UP000062768">
    <property type="component" value="Chromosome I"/>
</dbReference>
<evidence type="ECO:0000256" key="2">
    <source>
        <dbReference type="ARBA" id="ARBA00021121"/>
    </source>
</evidence>
<dbReference type="Pfam" id="PF01423">
    <property type="entry name" value="LSM"/>
    <property type="match status" value="1"/>
</dbReference>
<dbReference type="InterPro" id="IPR044641">
    <property type="entry name" value="Lsm7/SmG-like"/>
</dbReference>